<evidence type="ECO:0000313" key="2">
    <source>
        <dbReference type="EMBL" id="QIZ73931.1"/>
    </source>
</evidence>
<dbReference type="GO" id="GO:0047974">
    <property type="term" value="F:guanosine deaminase activity"/>
    <property type="evidence" value="ECO:0007669"/>
    <property type="project" value="TreeGrafter"/>
</dbReference>
<protein>
    <submittedName>
        <fullName evidence="2">Nucleoside deaminase</fullName>
    </submittedName>
</protein>
<dbReference type="Pfam" id="PF00383">
    <property type="entry name" value="dCMP_cyt_deam_1"/>
    <property type="match status" value="1"/>
</dbReference>
<dbReference type="SUPFAM" id="SSF53927">
    <property type="entry name" value="Cytidine deaminase-like"/>
    <property type="match status" value="1"/>
</dbReference>
<feature type="domain" description="CMP/dCMP-type deaminase" evidence="1">
    <location>
        <begin position="1"/>
        <end position="107"/>
    </location>
</feature>
<gene>
    <name evidence="2" type="ORF">HCG48_24470</name>
</gene>
<organism evidence="2 3">
    <name type="scientific">Oxynema aestuarii AP17</name>
    <dbReference type="NCBI Taxonomy" id="2064643"/>
    <lineage>
        <taxon>Bacteria</taxon>
        <taxon>Bacillati</taxon>
        <taxon>Cyanobacteriota</taxon>
        <taxon>Cyanophyceae</taxon>
        <taxon>Oscillatoriophycideae</taxon>
        <taxon>Oscillatoriales</taxon>
        <taxon>Oscillatoriaceae</taxon>
        <taxon>Oxynema</taxon>
        <taxon>Oxynema aestuarii</taxon>
    </lineage>
</organism>
<dbReference type="KEGG" id="oxy:HCG48_24470"/>
<dbReference type="InterPro" id="IPR016193">
    <property type="entry name" value="Cytidine_deaminase-like"/>
</dbReference>
<dbReference type="Gene3D" id="3.40.140.10">
    <property type="entry name" value="Cytidine Deaminase, domain 2"/>
    <property type="match status" value="1"/>
</dbReference>
<accession>A0A6H1U518</accession>
<dbReference type="CDD" id="cd01285">
    <property type="entry name" value="nucleoside_deaminase"/>
    <property type="match status" value="1"/>
</dbReference>
<dbReference type="PROSITE" id="PS51747">
    <property type="entry name" value="CYT_DCMP_DEAMINASES_2"/>
    <property type="match status" value="1"/>
</dbReference>
<dbReference type="Proteomes" id="UP000500857">
    <property type="component" value="Chromosome"/>
</dbReference>
<reference evidence="2 3" key="1">
    <citation type="submission" date="2020-04" db="EMBL/GenBank/DDBJ databases">
        <authorList>
            <person name="Basu S."/>
            <person name="Maruthanayagam V."/>
            <person name="Chakraborty S."/>
            <person name="Pramanik A."/>
            <person name="Mukherjee J."/>
            <person name="Brink B."/>
        </authorList>
    </citation>
    <scope>NUCLEOTIDE SEQUENCE [LARGE SCALE GENOMIC DNA]</scope>
    <source>
        <strain evidence="2 3">AP17</strain>
    </source>
</reference>
<dbReference type="EMBL" id="CP051167">
    <property type="protein sequence ID" value="QIZ73931.1"/>
    <property type="molecule type" value="Genomic_DNA"/>
</dbReference>
<dbReference type="PANTHER" id="PTHR11079:SF161">
    <property type="entry name" value="CMP_DCMP-TYPE DEAMINASE DOMAIN-CONTAINING PROTEIN"/>
    <property type="match status" value="1"/>
</dbReference>
<dbReference type="InterPro" id="IPR002125">
    <property type="entry name" value="CMP_dCMP_dom"/>
</dbReference>
<sequence>MQQAIAKALEGIHKGQTPFGACIVRGESEIVSCVHNIVWDSTDITAHAEIHAIRDACRVLDTVDLSGCTIYSTCEPCPMCFSACHWAKLDKIVFGTRIADAKALGFSELSISCEQMKQLGGSTIALHGDFMRPESLEVFKTWQTFNVSSSY</sequence>
<keyword evidence="3" id="KW-1185">Reference proteome</keyword>
<name>A0A6H1U518_9CYAN</name>
<evidence type="ECO:0000313" key="3">
    <source>
        <dbReference type="Proteomes" id="UP000500857"/>
    </source>
</evidence>
<evidence type="ECO:0000259" key="1">
    <source>
        <dbReference type="PROSITE" id="PS51747"/>
    </source>
</evidence>
<dbReference type="AlphaFoldDB" id="A0A6H1U518"/>
<dbReference type="GO" id="GO:0006152">
    <property type="term" value="P:purine nucleoside catabolic process"/>
    <property type="evidence" value="ECO:0007669"/>
    <property type="project" value="TreeGrafter"/>
</dbReference>
<proteinExistence type="predicted"/>
<dbReference type="PANTHER" id="PTHR11079">
    <property type="entry name" value="CYTOSINE DEAMINASE FAMILY MEMBER"/>
    <property type="match status" value="1"/>
</dbReference>